<reference evidence="3" key="1">
    <citation type="submission" date="2015-09" db="EMBL/GenBank/DDBJ databases">
        <authorList>
            <consortium name="Pathogen Informatics"/>
        </authorList>
    </citation>
    <scope>NUCLEOTIDE SEQUENCE [LARGE SCALE GENOMIC DNA]</scope>
    <source>
        <strain evidence="3">Lake Konstanz</strain>
    </source>
</reference>
<keyword evidence="3" id="KW-1185">Reference proteome</keyword>
<feature type="region of interest" description="Disordered" evidence="1">
    <location>
        <begin position="99"/>
        <end position="118"/>
    </location>
</feature>
<protein>
    <submittedName>
        <fullName evidence="2">Dymeclin family protein, putative</fullName>
    </submittedName>
</protein>
<evidence type="ECO:0000313" key="2">
    <source>
        <dbReference type="EMBL" id="CUF04657.1"/>
    </source>
</evidence>
<feature type="compositionally biased region" description="Basic and acidic residues" evidence="1">
    <location>
        <begin position="536"/>
        <end position="547"/>
    </location>
</feature>
<dbReference type="GO" id="GO:0000138">
    <property type="term" value="C:Golgi trans cisterna"/>
    <property type="evidence" value="ECO:0007669"/>
    <property type="project" value="TreeGrafter"/>
</dbReference>
<feature type="region of interest" description="Disordered" evidence="1">
    <location>
        <begin position="901"/>
        <end position="945"/>
    </location>
</feature>
<proteinExistence type="predicted"/>
<feature type="region of interest" description="Disordered" evidence="1">
    <location>
        <begin position="451"/>
        <end position="554"/>
    </location>
</feature>
<evidence type="ECO:0000313" key="3">
    <source>
        <dbReference type="Proteomes" id="UP000051952"/>
    </source>
</evidence>
<feature type="compositionally biased region" description="Low complexity" evidence="1">
    <location>
        <begin position="451"/>
        <end position="469"/>
    </location>
</feature>
<dbReference type="VEuPathDB" id="TriTrypDB:BSAL_58485"/>
<dbReference type="AlphaFoldDB" id="A0A0S4IV42"/>
<dbReference type="GO" id="GO:0016020">
    <property type="term" value="C:membrane"/>
    <property type="evidence" value="ECO:0007669"/>
    <property type="project" value="TreeGrafter"/>
</dbReference>
<evidence type="ECO:0000256" key="1">
    <source>
        <dbReference type="SAM" id="MobiDB-lite"/>
    </source>
</evidence>
<accession>A0A0S4IV42</accession>
<dbReference type="GO" id="GO:0005797">
    <property type="term" value="C:Golgi medial cisterna"/>
    <property type="evidence" value="ECO:0007669"/>
    <property type="project" value="TreeGrafter"/>
</dbReference>
<sequence>MGNSSSSLALIAALRTIGEPSSSVTKQQQHSSSLLEDHELWRSLFTATFTIIVMSSQYLRTLRLVHPDRLAALLFKCISQLHAFAFEHGEDGASIAAAKKKESGEERRARGAGIKKQRPSPQSVLNALLILQHTLPVVFENADDAMQLLQEGVSRGGGGGGSGATQQQQQPIVVSPFGKDFLAHVFLNNRTCAAAAAAASPSTSANAEVTSSASSVFPHLSFPTLSRVAPSSPSSTTNATIAGDGGFVPLGTLLMECLVRLCFVPEFTIPTPTMTTIVADAAHNQEDHKSSSSAFDVVPELLWCQGIVGNRKMATTITAEEQQQQQLPKWGPSAHLFHHLNEAFFSSMSDYRRQVLLTLNTVLTLPLHRHRCIEEEPIFLTPLTRQVTLFPTLVASLVNNLVLYDPRGRMPYSSHMITTSEHVVVLGVQFLNISLDYSGLLLGATSTPSTQVAATPQQPQQQQQQSVTVGGDHSEANAEATERISHHQRSRLSAARRSSLSSAAATANDDARGMMEQPETSTAAALSSPSAVVEVAHQDPARRREEDYNSSTSASADKLFAHQTALSNSAKKLQKSAMLSEHRTLSELVAEDALCRNTGWALLCQHLSSVEAQWIVNGLALLFGNVTRAKSTFLPQSQRTIFEHDLLLVLLWKLIDRSAPIRSAFGGDNVTNSSSTTATSGANNNSTGPTAYVVPLCYYLTTGRTNPGAAAPRKRSETTSLSQIAMFIFLKLSGERSFVLACNEPFTEHLPFALPEVASANGTYNDVIALACLSVLQDAEMNSSVVDGTGGERRAAPKHRPMHASCVTVLANIAPFMQSVSLGTTMRMLRMLELFGRPSFLLESPVEHGKWLMLIIEALCSLLQYQFRGCGHLSYALVRSRDVVYTVLDLFDDTEVLQTEQQPAVDNSREVTELPTSHSLTAIPPTTTAAPPRMSLSELSHPDDPNRGSVIEHRKSLLFTLRCALGALEVIVLPLVQSTRVGVAEIPTIISQKSTLVGALPVPHSIVVRGFPSSYSVDEWVSKALWGFIFSHAVPGALVRSTKAVKLFTFA</sequence>
<organism evidence="2 3">
    <name type="scientific">Bodo saltans</name>
    <name type="common">Flagellated protozoan</name>
    <dbReference type="NCBI Taxonomy" id="75058"/>
    <lineage>
        <taxon>Eukaryota</taxon>
        <taxon>Discoba</taxon>
        <taxon>Euglenozoa</taxon>
        <taxon>Kinetoplastea</taxon>
        <taxon>Metakinetoplastina</taxon>
        <taxon>Eubodonida</taxon>
        <taxon>Bodonidae</taxon>
        <taxon>Bodo</taxon>
    </lineage>
</organism>
<gene>
    <name evidence="2" type="ORF">BSAL_58485</name>
</gene>
<name>A0A0S4IV42_BODSA</name>
<feature type="compositionally biased region" description="Low complexity" evidence="1">
    <location>
        <begin position="921"/>
        <end position="932"/>
    </location>
</feature>
<feature type="compositionally biased region" description="Low complexity" evidence="1">
    <location>
        <begin position="518"/>
        <end position="535"/>
    </location>
</feature>
<dbReference type="EMBL" id="CYKH01000234">
    <property type="protein sequence ID" value="CUF04657.1"/>
    <property type="molecule type" value="Genomic_DNA"/>
</dbReference>
<feature type="compositionally biased region" description="Basic and acidic residues" evidence="1">
    <location>
        <begin position="99"/>
        <end position="109"/>
    </location>
</feature>
<dbReference type="OMA" id="SLVECCF"/>
<dbReference type="Proteomes" id="UP000051952">
    <property type="component" value="Unassembled WGS sequence"/>
</dbReference>
<feature type="compositionally biased region" description="Low complexity" evidence="1">
    <location>
        <begin position="491"/>
        <end position="505"/>
    </location>
</feature>
<dbReference type="OrthoDB" id="432953at2759"/>
<dbReference type="Pfam" id="PF09742">
    <property type="entry name" value="Dymeclin"/>
    <property type="match status" value="1"/>
</dbReference>
<feature type="compositionally biased region" description="Basic and acidic residues" evidence="1">
    <location>
        <begin position="472"/>
        <end position="485"/>
    </location>
</feature>
<dbReference type="InterPro" id="IPR026705">
    <property type="entry name" value="Hid-1/Ecm30"/>
</dbReference>
<dbReference type="PANTHER" id="PTHR21575">
    <property type="entry name" value="PROTEIN HID1"/>
    <property type="match status" value="1"/>
</dbReference>
<dbReference type="PANTHER" id="PTHR21575:SF12">
    <property type="entry name" value="PROTEIN HID1"/>
    <property type="match status" value="1"/>
</dbReference>